<organism evidence="3">
    <name type="scientific">Marinobacter nauticus</name>
    <name type="common">Marinobacter hydrocarbonoclasticus</name>
    <name type="synonym">Marinobacter aquaeolei</name>
    <dbReference type="NCBI Taxonomy" id="2743"/>
    <lineage>
        <taxon>Bacteria</taxon>
        <taxon>Pseudomonadati</taxon>
        <taxon>Pseudomonadota</taxon>
        <taxon>Gammaproteobacteria</taxon>
        <taxon>Pseudomonadales</taxon>
        <taxon>Marinobacteraceae</taxon>
        <taxon>Marinobacter</taxon>
    </lineage>
</organism>
<dbReference type="Pfam" id="PF24604">
    <property type="entry name" value="B-barrel_PelB_C"/>
    <property type="match status" value="1"/>
</dbReference>
<dbReference type="InterPro" id="IPR019734">
    <property type="entry name" value="TPR_rpt"/>
</dbReference>
<dbReference type="InterPro" id="IPR011990">
    <property type="entry name" value="TPR-like_helical_dom_sf"/>
</dbReference>
<keyword evidence="1" id="KW-1133">Transmembrane helix</keyword>
<feature type="transmembrane region" description="Helical" evidence="1">
    <location>
        <begin position="7"/>
        <end position="29"/>
    </location>
</feature>
<sequence length="1057" mass="117748">MRQRRPAFFSLPALLMMGALLALVLYLLFPRQSAYDDLRYLSDPDPVSLAYLETLLRSDPDNVPLRINLGRMQHQVGQYDEARTTLAPLLELSSVPSRAMESYLELLVSQVHSASSPERRETLTQSLADALQQTLSNDYSVERKLALAEPALPLLQPETQLVIRQRLFEKANGSERLALATQLARQYEAMEQPGRAADILQLTRDLVPEARRFAYNQNLIRIELAAGQPAKALALFRSAFDDGSMDAARLREGIRLASLAGADELRRSWLGMLALAEPANPGVQREWWQTQLGEGDIAGAFETLRRMQSNFEPLPQRDWQTAAQVLEWNGQPAEALGYWRRLYRATDSRLAFDRATRLAAELFQWQLLADLFNTARERGSLNADGFRELADALVSLAKLDEAETRLRQGLKLFPESSALAERLTELLLNRRRLPEVIALLETRRTLTDAERLQLARLYWRTRDPESAFKVLSVELDDPALAAEASEMRLQLATLLGQTGFLEAEYQRLSNRAPEQITPDGREQLLNLAVMFNDLPRAVQLARQRLAETNDPRYLGAIAEYQLELNDWTGLSATLDTWQAEAESAETSPRYWTLRALLHQHRDQDREASVAFENAARLAPDSTDVLVSWSWFLLAHPERLPGHLPQLLQQLSANPSRQSYGVLAYGYQAMGDQARAMAWLAQGRQAHPGDADWLLAMAPLAEQTGARAEGQAMRRRAITLKGANLEQAKDSALFPAPQQTGEVTGPLYRFNNRAPQLGIRNRDIGGFSIRDQTLQGQFSHDRFRWLFSTSTLSASGRGLLLSTPATGQDARLQLQNNTSNTLLTVSLGHLTRSGGSKTTAGAEISGQPGDRFSITAGAELNERPLDSAEAWWLASRDSFYTSATYQPFPRLLLFSRLESLSFDTNTGTALGSGYGLDAIGSYTLFREDPGWQLSLGYRRQSLNLAGALDTNTARQLEPGASPGSLVAADYERIGVESRWYHGEPHALYRTAPEPRFFVGLAAGYVLSTSSPDFGVNLGMGWRVVGDDELALSLDYTSDGLDGSTRTDLNLTYTIYFGR</sequence>
<proteinExistence type="predicted"/>
<gene>
    <name evidence="3" type="primary">pelB</name>
    <name evidence="3" type="ORF">YBY_04620</name>
</gene>
<evidence type="ECO:0000259" key="2">
    <source>
        <dbReference type="Pfam" id="PF24604"/>
    </source>
</evidence>
<feature type="domain" description="PelB C-terminal" evidence="2">
    <location>
        <begin position="752"/>
        <end position="1054"/>
    </location>
</feature>
<name>A0A455W0E1_MARNT</name>
<keyword evidence="1" id="KW-0472">Membrane</keyword>
<dbReference type="SUPFAM" id="SSF48452">
    <property type="entry name" value="TPR-like"/>
    <property type="match status" value="3"/>
</dbReference>
<reference evidence="3" key="1">
    <citation type="submission" date="2019-03" db="EMBL/GenBank/DDBJ databases">
        <title>Whole genome analysis of nitrate-reducing bacteria Marinobacter hydrocarbonoclasticus YB03.</title>
        <authorList>
            <person name="Azam A.H."/>
            <person name="Yuk S.R."/>
            <person name="Kamarisima K."/>
            <person name="Miyanaga K."/>
            <person name="Tanji Y."/>
        </authorList>
    </citation>
    <scope>NUCLEOTIDE SEQUENCE</scope>
    <source>
        <strain evidence="3">YB03</strain>
    </source>
</reference>
<dbReference type="InterPro" id="IPR057306">
    <property type="entry name" value="B-barrel_PelB_C"/>
</dbReference>
<evidence type="ECO:0000256" key="1">
    <source>
        <dbReference type="SAM" id="Phobius"/>
    </source>
</evidence>
<dbReference type="SMART" id="SM00028">
    <property type="entry name" value="TPR"/>
    <property type="match status" value="4"/>
</dbReference>
<protein>
    <submittedName>
        <fullName evidence="3">Pellicle/biofilm biosynthesis protein PelB</fullName>
    </submittedName>
</protein>
<dbReference type="AlphaFoldDB" id="A0A455W0E1"/>
<dbReference type="Pfam" id="PF13429">
    <property type="entry name" value="TPR_15"/>
    <property type="match status" value="1"/>
</dbReference>
<evidence type="ECO:0000313" key="3">
    <source>
        <dbReference type="EMBL" id="BBJ02614.1"/>
    </source>
</evidence>
<keyword evidence="1" id="KW-0812">Transmembrane</keyword>
<dbReference type="EMBL" id="AP019537">
    <property type="protein sequence ID" value="BBJ02614.1"/>
    <property type="molecule type" value="Genomic_DNA"/>
</dbReference>
<dbReference type="Gene3D" id="1.25.40.10">
    <property type="entry name" value="Tetratricopeptide repeat domain"/>
    <property type="match status" value="3"/>
</dbReference>
<dbReference type="Pfam" id="PF14559">
    <property type="entry name" value="TPR_19"/>
    <property type="match status" value="1"/>
</dbReference>
<accession>A0A455W0E1</accession>